<proteinExistence type="predicted"/>
<organism evidence="1 2">
    <name type="scientific">Araneus ventricosus</name>
    <name type="common">Orbweaver spider</name>
    <name type="synonym">Epeira ventricosa</name>
    <dbReference type="NCBI Taxonomy" id="182803"/>
    <lineage>
        <taxon>Eukaryota</taxon>
        <taxon>Metazoa</taxon>
        <taxon>Ecdysozoa</taxon>
        <taxon>Arthropoda</taxon>
        <taxon>Chelicerata</taxon>
        <taxon>Arachnida</taxon>
        <taxon>Araneae</taxon>
        <taxon>Araneomorphae</taxon>
        <taxon>Entelegynae</taxon>
        <taxon>Araneoidea</taxon>
        <taxon>Araneidae</taxon>
        <taxon>Araneus</taxon>
    </lineage>
</organism>
<gene>
    <name evidence="1" type="ORF">AVEN_193036_1</name>
</gene>
<sequence length="70" mass="7972">SYVLLPLHRMNVGVLSELNLNQPILDSISVEKVLWTDESIFEVSAMETLSERLLGEGMRQTTHSVTIPWF</sequence>
<keyword evidence="2" id="KW-1185">Reference proteome</keyword>
<dbReference type="Proteomes" id="UP000499080">
    <property type="component" value="Unassembled WGS sequence"/>
</dbReference>
<evidence type="ECO:0000313" key="2">
    <source>
        <dbReference type="Proteomes" id="UP000499080"/>
    </source>
</evidence>
<protein>
    <submittedName>
        <fullName evidence="1">Uncharacterized protein</fullName>
    </submittedName>
</protein>
<name>A0A4Y2VZH9_ARAVE</name>
<evidence type="ECO:0000313" key="1">
    <source>
        <dbReference type="EMBL" id="GBO30335.1"/>
    </source>
</evidence>
<reference evidence="1 2" key="1">
    <citation type="journal article" date="2019" name="Sci. Rep.">
        <title>Orb-weaving spider Araneus ventricosus genome elucidates the spidroin gene catalogue.</title>
        <authorList>
            <person name="Kono N."/>
            <person name="Nakamura H."/>
            <person name="Ohtoshi R."/>
            <person name="Moran D.A.P."/>
            <person name="Shinohara A."/>
            <person name="Yoshida Y."/>
            <person name="Fujiwara M."/>
            <person name="Mori M."/>
            <person name="Tomita M."/>
            <person name="Arakawa K."/>
        </authorList>
    </citation>
    <scope>NUCLEOTIDE SEQUENCE [LARGE SCALE GENOMIC DNA]</scope>
</reference>
<accession>A0A4Y2VZH9</accession>
<dbReference type="EMBL" id="BGPR01053526">
    <property type="protein sequence ID" value="GBO30335.1"/>
    <property type="molecule type" value="Genomic_DNA"/>
</dbReference>
<feature type="non-terminal residue" evidence="1">
    <location>
        <position position="1"/>
    </location>
</feature>
<dbReference type="AlphaFoldDB" id="A0A4Y2VZH9"/>
<comment type="caution">
    <text evidence="1">The sequence shown here is derived from an EMBL/GenBank/DDBJ whole genome shotgun (WGS) entry which is preliminary data.</text>
</comment>